<protein>
    <recommendedName>
        <fullName evidence="3">Mannuronan 5-epimerase</fullName>
    </recommendedName>
</protein>
<reference evidence="1 2" key="1">
    <citation type="submission" date="2024-05" db="EMBL/GenBank/DDBJ databases">
        <authorList>
            <person name="Kim H.-Y."/>
            <person name="Kim E."/>
            <person name="Cai Y."/>
            <person name="Yang S.-M."/>
            <person name="Lee W."/>
        </authorList>
    </citation>
    <scope>NUCLEOTIDE SEQUENCE [LARGE SCALE GENOMIC DNA]</scope>
    <source>
        <strain evidence="1 2">FBL11</strain>
    </source>
</reference>
<evidence type="ECO:0008006" key="3">
    <source>
        <dbReference type="Google" id="ProtNLM"/>
    </source>
</evidence>
<keyword evidence="2" id="KW-1185">Reference proteome</keyword>
<dbReference type="Gene3D" id="2.160.20.10">
    <property type="entry name" value="Single-stranded right-handed beta-helix, Pectin lyase-like"/>
    <property type="match status" value="1"/>
</dbReference>
<evidence type="ECO:0000313" key="1">
    <source>
        <dbReference type="EMBL" id="MEN2751174.1"/>
    </source>
</evidence>
<gene>
    <name evidence="1" type="ORF">AAIR29_05940</name>
</gene>
<evidence type="ECO:0000313" key="2">
    <source>
        <dbReference type="Proteomes" id="UP001461960"/>
    </source>
</evidence>
<proteinExistence type="predicted"/>
<dbReference type="InterPro" id="IPR012334">
    <property type="entry name" value="Pectin_lyas_fold"/>
</dbReference>
<name>A0ABU9X6Z1_9GAMM</name>
<sequence>MPTSSDSTLKKIYVKDYRSPQAAIDHAKSIGGARIIFPNGDYPCSLVIDSPNIELFSEGNTILRAKTPSTVVDVQAGGVNFVLDGFDIRGQTLRDELTSNRNGTHKNTKALHCIRIQERGARLKNFKTSGARYDGIYLKYNGQIDFEAQDFLCDSTARNPVSIISGQGFKFIRGKMRLDNKFSAGQGKLRSGIYLFDCEPNNINDKYRDIKFTDVVFENAGTRYGNNQVIFQDTNIGNSNDLGVYFKDCDFIKSGTATGSAYVRLKADGKLKEFSNIHFERTYHQNRAMAIASGRELLLRNSSFNDVVIDDRNLTFAIKLSSGTVVNNVRTTADKSSAKSKAPAVRTSLNKPVNLLLDKKSNVKVTDVPGY</sequence>
<dbReference type="Proteomes" id="UP001461960">
    <property type="component" value="Unassembled WGS sequence"/>
</dbReference>
<dbReference type="InterPro" id="IPR011050">
    <property type="entry name" value="Pectin_lyase_fold/virulence"/>
</dbReference>
<accession>A0ABU9X6Z1</accession>
<organism evidence="1 2">
    <name type="scientific">Psychrobacter saeujeotis</name>
    <dbReference type="NCBI Taxonomy" id="3143436"/>
    <lineage>
        <taxon>Bacteria</taxon>
        <taxon>Pseudomonadati</taxon>
        <taxon>Pseudomonadota</taxon>
        <taxon>Gammaproteobacteria</taxon>
        <taxon>Moraxellales</taxon>
        <taxon>Moraxellaceae</taxon>
        <taxon>Psychrobacter</taxon>
    </lineage>
</organism>
<dbReference type="EMBL" id="JBDGHN010000002">
    <property type="protein sequence ID" value="MEN2751174.1"/>
    <property type="molecule type" value="Genomic_DNA"/>
</dbReference>
<comment type="caution">
    <text evidence="1">The sequence shown here is derived from an EMBL/GenBank/DDBJ whole genome shotgun (WGS) entry which is preliminary data.</text>
</comment>
<dbReference type="SUPFAM" id="SSF51126">
    <property type="entry name" value="Pectin lyase-like"/>
    <property type="match status" value="1"/>
</dbReference>
<dbReference type="RefSeq" id="WP_299220059.1">
    <property type="nucleotide sequence ID" value="NZ_JBDGHN010000002.1"/>
</dbReference>